<feature type="non-terminal residue" evidence="2">
    <location>
        <position position="200"/>
    </location>
</feature>
<dbReference type="EMBL" id="BMAR01000007">
    <property type="protein sequence ID" value="GFR44152.1"/>
    <property type="molecule type" value="Genomic_DNA"/>
</dbReference>
<accession>A0AAD3HKI0</accession>
<evidence type="ECO:0000256" key="1">
    <source>
        <dbReference type="SAM" id="MobiDB-lite"/>
    </source>
</evidence>
<dbReference type="AlphaFoldDB" id="A0AAD3HKI0"/>
<feature type="compositionally biased region" description="Low complexity" evidence="1">
    <location>
        <begin position="81"/>
        <end position="90"/>
    </location>
</feature>
<sequence length="200" mass="19935">DAWLRPAGSFPVLPVEPMRSLLGSLPRLRLLDLSHCTSGVVDQVLRAALAPRAWPLQQQQPQQPAAVATAAAAGGGGEGGQLPQPQQQQPAGGGGGWALPCPLRVLRARDCPRLGPGTLKALTPDVPHVTLPPPPPQAADAASTTSPLPPPAIATTSPAAPAAAAAATTTDGATAAGSSSGGGDGLVVPLFVHLTELDLT</sequence>
<feature type="compositionally biased region" description="Low complexity" evidence="1">
    <location>
        <begin position="56"/>
        <end position="72"/>
    </location>
</feature>
<evidence type="ECO:0000313" key="2">
    <source>
        <dbReference type="EMBL" id="GFR44152.1"/>
    </source>
</evidence>
<organism evidence="2 3">
    <name type="scientific">Astrephomene gubernaculifera</name>
    <dbReference type="NCBI Taxonomy" id="47775"/>
    <lineage>
        <taxon>Eukaryota</taxon>
        <taxon>Viridiplantae</taxon>
        <taxon>Chlorophyta</taxon>
        <taxon>core chlorophytes</taxon>
        <taxon>Chlorophyceae</taxon>
        <taxon>CS clade</taxon>
        <taxon>Chlamydomonadales</taxon>
        <taxon>Astrephomenaceae</taxon>
        <taxon>Astrephomene</taxon>
    </lineage>
</organism>
<reference evidence="2 3" key="1">
    <citation type="journal article" date="2021" name="Sci. Rep.">
        <title>Genome sequencing of the multicellular alga Astrephomene provides insights into convergent evolution of germ-soma differentiation.</title>
        <authorList>
            <person name="Yamashita S."/>
            <person name="Yamamoto K."/>
            <person name="Matsuzaki R."/>
            <person name="Suzuki S."/>
            <person name="Yamaguchi H."/>
            <person name="Hirooka S."/>
            <person name="Minakuchi Y."/>
            <person name="Miyagishima S."/>
            <person name="Kawachi M."/>
            <person name="Toyoda A."/>
            <person name="Nozaki H."/>
        </authorList>
    </citation>
    <scope>NUCLEOTIDE SEQUENCE [LARGE SCALE GENOMIC DNA]</scope>
    <source>
        <strain evidence="2 3">NIES-4017</strain>
    </source>
</reference>
<feature type="non-terminal residue" evidence="2">
    <location>
        <position position="1"/>
    </location>
</feature>
<keyword evidence="3" id="KW-1185">Reference proteome</keyword>
<feature type="region of interest" description="Disordered" evidence="1">
    <location>
        <begin position="117"/>
        <end position="166"/>
    </location>
</feature>
<proteinExistence type="predicted"/>
<name>A0AAD3HKI0_9CHLO</name>
<protein>
    <submittedName>
        <fullName evidence="2">Uncharacterized protein</fullName>
    </submittedName>
</protein>
<evidence type="ECO:0000313" key="3">
    <source>
        <dbReference type="Proteomes" id="UP001054857"/>
    </source>
</evidence>
<feature type="region of interest" description="Disordered" evidence="1">
    <location>
        <begin position="56"/>
        <end position="96"/>
    </location>
</feature>
<dbReference type="Proteomes" id="UP001054857">
    <property type="component" value="Unassembled WGS sequence"/>
</dbReference>
<feature type="compositionally biased region" description="Low complexity" evidence="1">
    <location>
        <begin position="153"/>
        <end position="166"/>
    </location>
</feature>
<comment type="caution">
    <text evidence="2">The sequence shown here is derived from an EMBL/GenBank/DDBJ whole genome shotgun (WGS) entry which is preliminary data.</text>
</comment>
<gene>
    <name evidence="2" type="ORF">Agub_g5319</name>
</gene>